<gene>
    <name evidence="9" type="ORF">HLH33_09585</name>
</gene>
<dbReference type="InterPro" id="IPR020846">
    <property type="entry name" value="MFS_dom"/>
</dbReference>
<comment type="caution">
    <text evidence="9">The sequence shown here is derived from an EMBL/GenBank/DDBJ whole genome shotgun (WGS) entry which is preliminary data.</text>
</comment>
<evidence type="ECO:0000256" key="1">
    <source>
        <dbReference type="ARBA" id="ARBA00004651"/>
    </source>
</evidence>
<feature type="transmembrane region" description="Helical" evidence="7">
    <location>
        <begin position="266"/>
        <end position="288"/>
    </location>
</feature>
<feature type="transmembrane region" description="Helical" evidence="7">
    <location>
        <begin position="65"/>
        <end position="85"/>
    </location>
</feature>
<feature type="transmembrane region" description="Helical" evidence="7">
    <location>
        <begin position="300"/>
        <end position="333"/>
    </location>
</feature>
<dbReference type="AlphaFoldDB" id="A0A7W4I4V5"/>
<dbReference type="InterPro" id="IPR036259">
    <property type="entry name" value="MFS_trans_sf"/>
</dbReference>
<evidence type="ECO:0000256" key="7">
    <source>
        <dbReference type="SAM" id="Phobius"/>
    </source>
</evidence>
<dbReference type="SUPFAM" id="SSF103473">
    <property type="entry name" value="MFS general substrate transporter"/>
    <property type="match status" value="1"/>
</dbReference>
<feature type="transmembrane region" description="Helical" evidence="7">
    <location>
        <begin position="183"/>
        <end position="203"/>
    </location>
</feature>
<dbReference type="GO" id="GO:0005886">
    <property type="term" value="C:plasma membrane"/>
    <property type="evidence" value="ECO:0007669"/>
    <property type="project" value="UniProtKB-SubCell"/>
</dbReference>
<keyword evidence="5 7" id="KW-1133">Transmembrane helix</keyword>
<keyword evidence="3" id="KW-1003">Cell membrane</keyword>
<comment type="subcellular location">
    <subcellularLocation>
        <location evidence="1">Cell membrane</location>
        <topology evidence="1">Multi-pass membrane protein</topology>
    </subcellularLocation>
</comment>
<feature type="domain" description="Major facilitator superfamily (MFS) profile" evidence="8">
    <location>
        <begin position="31"/>
        <end position="419"/>
    </location>
</feature>
<reference evidence="9 10" key="1">
    <citation type="submission" date="2020-04" db="EMBL/GenBank/DDBJ databases">
        <title>Description of novel Gluconacetobacter.</title>
        <authorList>
            <person name="Sombolestani A."/>
        </authorList>
    </citation>
    <scope>NUCLEOTIDE SEQUENCE [LARGE SCALE GENOMIC DNA]</scope>
    <source>
        <strain evidence="9 10">LMG 7603</strain>
    </source>
</reference>
<sequence>MLLIVQIVITLTHILCVRQERVMMSSTRTRVLWIYGTILFLFLGASAAITPLYPLYHEQWHASLPMLQAAFAIYALTLLLALLCFGALSDHLGRRPVIWLAIAVEIIAMLQLSVAGGIADVIRGRALQGLATGVATSALSAGLQDAHRERGGLISGMVPMGSMAALALGSALLVRFAPDPLHFVFWLLAAGLAMSAGAVFAVPETVSRIPGVFASLRPRIHVPLAARGAMLRIAPANIAVWALAGLLLSLGPTIARIASHNNGGTLLGGTVVAVVMAPALVAMVVHLAGANALLLRRGAVAVLVGLPLVLIGLHIVSLTVFLVGAAIAGAGLGLTVQGALRTIVPLAEAHERAGLAASYFVMSYLAFSAPAFVAGFAVRAGGLRATTDAYVALLLLLTALTLRGLSRDEASDTCPVRSR</sequence>
<dbReference type="PROSITE" id="PS50850">
    <property type="entry name" value="MFS"/>
    <property type="match status" value="1"/>
</dbReference>
<feature type="transmembrane region" description="Helical" evidence="7">
    <location>
        <begin position="389"/>
        <end position="406"/>
    </location>
</feature>
<keyword evidence="2" id="KW-0813">Transport</keyword>
<evidence type="ECO:0000313" key="9">
    <source>
        <dbReference type="EMBL" id="MBB2156558.1"/>
    </source>
</evidence>
<dbReference type="GO" id="GO:0022857">
    <property type="term" value="F:transmembrane transporter activity"/>
    <property type="evidence" value="ECO:0007669"/>
    <property type="project" value="InterPro"/>
</dbReference>
<evidence type="ECO:0000256" key="3">
    <source>
        <dbReference type="ARBA" id="ARBA00022475"/>
    </source>
</evidence>
<feature type="transmembrane region" description="Helical" evidence="7">
    <location>
        <begin position="97"/>
        <end position="119"/>
    </location>
</feature>
<dbReference type="InterPro" id="IPR011701">
    <property type="entry name" value="MFS"/>
</dbReference>
<keyword evidence="4 7" id="KW-0812">Transmembrane</keyword>
<proteinExistence type="predicted"/>
<dbReference type="Pfam" id="PF07690">
    <property type="entry name" value="MFS_1"/>
    <property type="match status" value="1"/>
</dbReference>
<feature type="transmembrane region" description="Helical" evidence="7">
    <location>
        <begin position="31"/>
        <end position="53"/>
    </location>
</feature>
<dbReference type="PANTHER" id="PTHR23517:SF13">
    <property type="entry name" value="MAJOR FACILITATOR SUPERFAMILY MFS_1"/>
    <property type="match status" value="1"/>
</dbReference>
<evidence type="ECO:0000256" key="4">
    <source>
        <dbReference type="ARBA" id="ARBA00022692"/>
    </source>
</evidence>
<feature type="transmembrane region" description="Helical" evidence="7">
    <location>
        <begin position="353"/>
        <end position="377"/>
    </location>
</feature>
<dbReference type="Gene3D" id="1.20.1250.20">
    <property type="entry name" value="MFS general substrate transporter like domains"/>
    <property type="match status" value="1"/>
</dbReference>
<evidence type="ECO:0000256" key="5">
    <source>
        <dbReference type="ARBA" id="ARBA00022989"/>
    </source>
</evidence>
<dbReference type="PANTHER" id="PTHR23517">
    <property type="entry name" value="RESISTANCE PROTEIN MDTM, PUTATIVE-RELATED-RELATED"/>
    <property type="match status" value="1"/>
</dbReference>
<dbReference type="InterPro" id="IPR050171">
    <property type="entry name" value="MFS_Transporters"/>
</dbReference>
<keyword evidence="6 7" id="KW-0472">Membrane</keyword>
<evidence type="ECO:0000259" key="8">
    <source>
        <dbReference type="PROSITE" id="PS50850"/>
    </source>
</evidence>
<name>A0A7W4I4V5_GLUDI</name>
<protein>
    <submittedName>
        <fullName evidence="9">MFS transporter</fullName>
    </submittedName>
</protein>
<evidence type="ECO:0000256" key="2">
    <source>
        <dbReference type="ARBA" id="ARBA00022448"/>
    </source>
</evidence>
<dbReference type="Proteomes" id="UP000550787">
    <property type="component" value="Unassembled WGS sequence"/>
</dbReference>
<evidence type="ECO:0000256" key="6">
    <source>
        <dbReference type="ARBA" id="ARBA00023136"/>
    </source>
</evidence>
<evidence type="ECO:0000313" key="10">
    <source>
        <dbReference type="Proteomes" id="UP000550787"/>
    </source>
</evidence>
<organism evidence="9 10">
    <name type="scientific">Gluconacetobacter diazotrophicus</name>
    <name type="common">Acetobacter diazotrophicus</name>
    <dbReference type="NCBI Taxonomy" id="33996"/>
    <lineage>
        <taxon>Bacteria</taxon>
        <taxon>Pseudomonadati</taxon>
        <taxon>Pseudomonadota</taxon>
        <taxon>Alphaproteobacteria</taxon>
        <taxon>Acetobacterales</taxon>
        <taxon>Acetobacteraceae</taxon>
        <taxon>Gluconacetobacter</taxon>
    </lineage>
</organism>
<accession>A0A7W4I4V5</accession>
<dbReference type="EMBL" id="JABEQG010000015">
    <property type="protein sequence ID" value="MBB2156558.1"/>
    <property type="molecule type" value="Genomic_DNA"/>
</dbReference>
<feature type="transmembrane region" description="Helical" evidence="7">
    <location>
        <begin position="155"/>
        <end position="177"/>
    </location>
</feature>
<feature type="transmembrane region" description="Helical" evidence="7">
    <location>
        <begin position="224"/>
        <end position="246"/>
    </location>
</feature>